<evidence type="ECO:0000313" key="2">
    <source>
        <dbReference type="Proteomes" id="UP000003692"/>
    </source>
</evidence>
<dbReference type="HOGENOM" id="CLU_3167455_0_0_6"/>
<name>D4F4V9_EDWTA</name>
<accession>D4F4V9</accession>
<dbReference type="Proteomes" id="UP000003692">
    <property type="component" value="Unassembled WGS sequence"/>
</dbReference>
<comment type="caution">
    <text evidence="1">The sequence shown here is derived from an EMBL/GenBank/DDBJ whole genome shotgun (WGS) entry which is preliminary data.</text>
</comment>
<reference evidence="1 2" key="1">
    <citation type="submission" date="2010-02" db="EMBL/GenBank/DDBJ databases">
        <authorList>
            <person name="Weinstock G."/>
            <person name="Sodergren E."/>
            <person name="Clifton S."/>
            <person name="Fulton L."/>
            <person name="Fulton B."/>
            <person name="Courtney L."/>
            <person name="Fronick C."/>
            <person name="Harrison M."/>
            <person name="Strong C."/>
            <person name="Farmer C."/>
            <person name="Delahaunty K."/>
            <person name="Markovic C."/>
            <person name="Hall O."/>
            <person name="Minx P."/>
            <person name="Tomlinson C."/>
            <person name="Mitreva M."/>
            <person name="Nelson J."/>
            <person name="Hou S."/>
            <person name="Wollam A."/>
            <person name="Pepin K.H."/>
            <person name="Johnson M."/>
            <person name="Bhonagiri V."/>
            <person name="Zhang X."/>
            <person name="Suruliraj S."/>
            <person name="Warren W."/>
            <person name="Chinwalla A."/>
            <person name="Mardis E.R."/>
            <person name="Wilson R.K."/>
        </authorList>
    </citation>
    <scope>NUCLEOTIDE SEQUENCE [LARGE SCALE GENOMIC DNA]</scope>
    <source>
        <strain evidence="1 2">ATCC 23685</strain>
    </source>
</reference>
<dbReference type="AlphaFoldDB" id="D4F4V9"/>
<proteinExistence type="predicted"/>
<gene>
    <name evidence="1" type="ORF">EDWATA_01786</name>
</gene>
<protein>
    <submittedName>
        <fullName evidence="1">Uncharacterized protein</fullName>
    </submittedName>
</protein>
<sequence>MSGVACAAHGNLCSSPVTLCVRCYILKQCRQKISKRRVGRAGLSAYP</sequence>
<organism evidence="1 2">
    <name type="scientific">Edwardsiella tarda ATCC 23685</name>
    <dbReference type="NCBI Taxonomy" id="500638"/>
    <lineage>
        <taxon>Bacteria</taxon>
        <taxon>Pseudomonadati</taxon>
        <taxon>Pseudomonadota</taxon>
        <taxon>Gammaproteobacteria</taxon>
        <taxon>Enterobacterales</taxon>
        <taxon>Hafniaceae</taxon>
        <taxon>Edwardsiella</taxon>
    </lineage>
</organism>
<evidence type="ECO:0000313" key="1">
    <source>
        <dbReference type="EMBL" id="EFE23198.1"/>
    </source>
</evidence>
<dbReference type="EMBL" id="ADGK01000112">
    <property type="protein sequence ID" value="EFE23198.1"/>
    <property type="molecule type" value="Genomic_DNA"/>
</dbReference>